<dbReference type="InterPro" id="IPR037069">
    <property type="entry name" value="AcylCoA_DH/ox_N_sf"/>
</dbReference>
<reference evidence="9 10" key="1">
    <citation type="submission" date="2021-03" db="EMBL/GenBank/DDBJ databases">
        <title>Sequencing the genomes of 1000 actinobacteria strains.</title>
        <authorList>
            <person name="Klenk H.-P."/>
        </authorList>
    </citation>
    <scope>NUCLEOTIDE SEQUENCE [LARGE SCALE GENOMIC DNA]</scope>
    <source>
        <strain evidence="9 10">DSM 45510</strain>
    </source>
</reference>
<accession>A0ABS4PY95</accession>
<evidence type="ECO:0000256" key="4">
    <source>
        <dbReference type="ARBA" id="ARBA00022553"/>
    </source>
</evidence>
<keyword evidence="4" id="KW-0597">Phosphoprotein</keyword>
<dbReference type="Gene3D" id="1.20.140.10">
    <property type="entry name" value="Butyryl-CoA Dehydrogenase, subunit A, domain 3"/>
    <property type="match status" value="2"/>
</dbReference>
<dbReference type="Gene3D" id="3.40.50.980">
    <property type="match status" value="2"/>
</dbReference>
<keyword evidence="10" id="KW-1185">Reference proteome</keyword>
<dbReference type="InterPro" id="IPR020806">
    <property type="entry name" value="PKS_PP-bd"/>
</dbReference>
<dbReference type="SUPFAM" id="SSF47203">
    <property type="entry name" value="Acyl-CoA dehydrogenase C-terminal domain-like"/>
    <property type="match status" value="2"/>
</dbReference>
<keyword evidence="6" id="KW-0274">FAD</keyword>
<dbReference type="InterPro" id="IPR045851">
    <property type="entry name" value="AMP-bd_C_sf"/>
</dbReference>
<dbReference type="PANTHER" id="PTHR45527:SF1">
    <property type="entry name" value="FATTY ACID SYNTHASE"/>
    <property type="match status" value="1"/>
</dbReference>
<dbReference type="InterPro" id="IPR009100">
    <property type="entry name" value="AcylCoA_DH/oxidase_NM_dom_sf"/>
</dbReference>
<dbReference type="Gene3D" id="2.30.38.10">
    <property type="entry name" value="Luciferase, Domain 3"/>
    <property type="match status" value="1"/>
</dbReference>
<dbReference type="InterPro" id="IPR025110">
    <property type="entry name" value="AMP-bd_C"/>
</dbReference>
<dbReference type="InterPro" id="IPR036736">
    <property type="entry name" value="ACP-like_sf"/>
</dbReference>
<dbReference type="InterPro" id="IPR046373">
    <property type="entry name" value="Acyl-CoA_Oxase/DH_mid-dom_sf"/>
</dbReference>
<dbReference type="PANTHER" id="PTHR45527">
    <property type="entry name" value="NONRIBOSOMAL PEPTIDE SYNTHETASE"/>
    <property type="match status" value="1"/>
</dbReference>
<keyword evidence="3" id="KW-0596">Phosphopantetheine</keyword>
<dbReference type="SMART" id="SM00823">
    <property type="entry name" value="PKS_PP"/>
    <property type="match status" value="1"/>
</dbReference>
<comment type="caution">
    <text evidence="9">The sequence shown here is derived from an EMBL/GenBank/DDBJ whole genome shotgun (WGS) entry which is preliminary data.</text>
</comment>
<proteinExistence type="inferred from homology"/>
<dbReference type="InterPro" id="IPR029058">
    <property type="entry name" value="AB_hydrolase_fold"/>
</dbReference>
<evidence type="ECO:0000313" key="10">
    <source>
        <dbReference type="Proteomes" id="UP000741013"/>
    </source>
</evidence>
<feature type="region of interest" description="Disordered" evidence="7">
    <location>
        <begin position="403"/>
        <end position="422"/>
    </location>
</feature>
<dbReference type="CDD" id="cd05930">
    <property type="entry name" value="A_NRPS"/>
    <property type="match status" value="1"/>
</dbReference>
<protein>
    <submittedName>
        <fullName evidence="9">Amino acid adenylation domain-containing protein</fullName>
    </submittedName>
</protein>
<dbReference type="SUPFAM" id="SSF56801">
    <property type="entry name" value="Acetyl-CoA synthetase-like"/>
    <property type="match status" value="1"/>
</dbReference>
<dbReference type="Gene3D" id="3.40.50.1820">
    <property type="entry name" value="alpha/beta hydrolase"/>
    <property type="match status" value="1"/>
</dbReference>
<dbReference type="InterPro" id="IPR013786">
    <property type="entry name" value="AcylCoA_DH/ox_N"/>
</dbReference>
<evidence type="ECO:0000256" key="3">
    <source>
        <dbReference type="ARBA" id="ARBA00022450"/>
    </source>
</evidence>
<dbReference type="RefSeq" id="WP_209667418.1">
    <property type="nucleotide sequence ID" value="NZ_JAGGMS010000001.1"/>
</dbReference>
<dbReference type="Pfam" id="PF00501">
    <property type="entry name" value="AMP-binding"/>
    <property type="match status" value="1"/>
</dbReference>
<dbReference type="Gene3D" id="1.10.540.10">
    <property type="entry name" value="Acyl-CoA dehydrogenase/oxidase, N-terminal domain"/>
    <property type="match status" value="2"/>
</dbReference>
<dbReference type="InterPro" id="IPR009075">
    <property type="entry name" value="AcylCo_DH/oxidase_C"/>
</dbReference>
<dbReference type="Pfam" id="PF00441">
    <property type="entry name" value="Acyl-CoA_dh_1"/>
    <property type="match status" value="2"/>
</dbReference>
<dbReference type="InterPro" id="IPR009081">
    <property type="entry name" value="PP-bd_ACP"/>
</dbReference>
<evidence type="ECO:0000256" key="6">
    <source>
        <dbReference type="ARBA" id="ARBA00022827"/>
    </source>
</evidence>
<dbReference type="Pfam" id="PF13193">
    <property type="entry name" value="AMP-binding_C"/>
    <property type="match status" value="1"/>
</dbReference>
<evidence type="ECO:0000256" key="5">
    <source>
        <dbReference type="ARBA" id="ARBA00022630"/>
    </source>
</evidence>
<dbReference type="Proteomes" id="UP000741013">
    <property type="component" value="Unassembled WGS sequence"/>
</dbReference>
<dbReference type="InterPro" id="IPR020845">
    <property type="entry name" value="AMP-binding_CS"/>
</dbReference>
<name>A0ABS4PY95_9PSEU</name>
<dbReference type="InterPro" id="IPR000873">
    <property type="entry name" value="AMP-dep_synth/lig_dom"/>
</dbReference>
<evidence type="ECO:0000256" key="2">
    <source>
        <dbReference type="ARBA" id="ARBA00009347"/>
    </source>
</evidence>
<organism evidence="9 10">
    <name type="scientific">Amycolatopsis magusensis</name>
    <dbReference type="NCBI Taxonomy" id="882444"/>
    <lineage>
        <taxon>Bacteria</taxon>
        <taxon>Bacillati</taxon>
        <taxon>Actinomycetota</taxon>
        <taxon>Actinomycetes</taxon>
        <taxon>Pseudonocardiales</taxon>
        <taxon>Pseudonocardiaceae</taxon>
        <taxon>Amycolatopsis</taxon>
    </lineage>
</organism>
<gene>
    <name evidence="9" type="ORF">JOM49_005924</name>
</gene>
<dbReference type="Pfam" id="PF00550">
    <property type="entry name" value="PP-binding"/>
    <property type="match status" value="1"/>
</dbReference>
<dbReference type="NCBIfam" id="TIGR01733">
    <property type="entry name" value="AA-adenyl-dom"/>
    <property type="match status" value="1"/>
</dbReference>
<dbReference type="SUPFAM" id="SSF47336">
    <property type="entry name" value="ACP-like"/>
    <property type="match status" value="1"/>
</dbReference>
<comment type="cofactor">
    <cofactor evidence="1">
        <name>FAD</name>
        <dbReference type="ChEBI" id="CHEBI:57692"/>
    </cofactor>
</comment>
<dbReference type="Pfam" id="PF02770">
    <property type="entry name" value="Acyl-CoA_dh_M"/>
    <property type="match status" value="1"/>
</dbReference>
<dbReference type="EMBL" id="JAGGMS010000001">
    <property type="protein sequence ID" value="MBP2184398.1"/>
    <property type="molecule type" value="Genomic_DNA"/>
</dbReference>
<comment type="similarity">
    <text evidence="2">Belongs to the acyl-CoA dehydrogenase family.</text>
</comment>
<dbReference type="PROSITE" id="PS50075">
    <property type="entry name" value="CARRIER"/>
    <property type="match status" value="1"/>
</dbReference>
<evidence type="ECO:0000259" key="8">
    <source>
        <dbReference type="PROSITE" id="PS50075"/>
    </source>
</evidence>
<evidence type="ECO:0000256" key="7">
    <source>
        <dbReference type="SAM" id="MobiDB-lite"/>
    </source>
</evidence>
<dbReference type="Gene3D" id="2.40.110.10">
    <property type="entry name" value="Butyryl-CoA Dehydrogenase, subunit A, domain 2"/>
    <property type="match status" value="1"/>
</dbReference>
<evidence type="ECO:0000313" key="9">
    <source>
        <dbReference type="EMBL" id="MBP2184398.1"/>
    </source>
</evidence>
<dbReference type="InterPro" id="IPR006091">
    <property type="entry name" value="Acyl-CoA_Oxase/DH_mid-dom"/>
</dbReference>
<evidence type="ECO:0000256" key="1">
    <source>
        <dbReference type="ARBA" id="ARBA00001974"/>
    </source>
</evidence>
<feature type="domain" description="Carrier" evidence="8">
    <location>
        <begin position="1118"/>
        <end position="1193"/>
    </location>
</feature>
<dbReference type="Gene3D" id="3.30.300.30">
    <property type="match status" value="1"/>
</dbReference>
<dbReference type="InterPro" id="IPR010071">
    <property type="entry name" value="AA_adenyl_dom"/>
</dbReference>
<dbReference type="SUPFAM" id="SSF56645">
    <property type="entry name" value="Acyl-CoA dehydrogenase NM domain-like"/>
    <property type="match status" value="2"/>
</dbReference>
<dbReference type="Pfam" id="PF02771">
    <property type="entry name" value="Acyl-CoA_dh_N"/>
    <property type="match status" value="1"/>
</dbReference>
<sequence length="1194" mass="126198">MMVRSTAGLREEVREILRVPEYRAEAEDCARRGLPWAPRTYRALGRARLLAPDWPREYGGRGGGIADAAAVAEELALAGVPDTARVNTIENAGTTLLAAGTDRQKARHLPPMAAGEVFFSVLYSEPSAGSDLSSLRTTAEPAGDGWVLHGTKIWNVRTDLAGYGVCAARTGPAEPGGAGRFTSITLFLVPLDAPGVTVERVGSLNPEAFTKVTFDQVALDAGAVIGEPGGGWPLIGGALGAERTGICFYGRARRWLDSLTARLRQDTAHRHRLLELDTDLEAARALSDRTVALLAAGHCTDADLAAAKWRASELAQEVALLRWQLAEPGPALTAAVHEAPGLTLAAGTSEILLGTVATAVLDPIAGGDGSGPAVDWRRELRRRFADAATEATHAAHPADALRARGTEEGWLPPTRPAEDGGIGAGEAETVALAEELGRAGLPPETLAADPALGSPLSHTGYLLGLARRATGLAAARAGERVQFGERIADYQGVSLPLAADVVRLDAISARLAELCETGGDATMLLAAAARDSVRACLRAIQVHGASGLTEESGTADCYRHAVAMSGVLGPPGRLAGPGVTVPAGPRRATAPGPSPGELAARRTRPEWNDTAADFPEDRCVHELFEEVVRAQPDAPALAASGETVSYRELNHRANRLAKLLREHGAGPGDLVGVCLERSIEMIVSVLGVLKSGAAYLPLDPDYPAERLAYMIEDSGTRIVCTQDWMREWLPGGDRLLLALDELDLGGEPEADPPSRATARDLAYVIYTSGSTGRPKGVEVEHAGVVNRMCWDQRTFGLGPADTVLQQTSLSFDISVWEIFAPLLAGSRLLLAKPGGHRDPAYLMQVLAEEHVTALGLVPSLLDVLLDFEPGFADCPQLRYVFSGGEELTSALCARFFERTKAELHNFYGPSEATVDVTSWHVTTEDIARGIPIGRPLSNVRVHVLDGEGLPVPAGMPGELHVAGAGVARGYLGRPELTAERFVPDPFDPGRMYRTGDLVRQRADGALEFLGRLDEQVKIRGFRVEPGEVEDALRGHRDVRQAVVCAVGTPARLEAFVVAESGAELDGGHLRAWLGERLPAHLVPAGVHPRPSLPQAPSGKVDRAALLAEHATATPGAGGELPPEQRDLGELVARVLGVPGVGPDEDFFDLGGTSLQAARLINRIGRELGSTVPLGTFLRRPTVRGLAAALAGEDS</sequence>
<keyword evidence="5" id="KW-0285">Flavoprotein</keyword>
<dbReference type="PROSITE" id="PS00455">
    <property type="entry name" value="AMP_BINDING"/>
    <property type="match status" value="1"/>
</dbReference>
<dbReference type="InterPro" id="IPR036250">
    <property type="entry name" value="AcylCo_DH-like_C"/>
</dbReference>